<evidence type="ECO:0000256" key="4">
    <source>
        <dbReference type="ARBA" id="ARBA00022989"/>
    </source>
</evidence>
<dbReference type="InterPro" id="IPR045232">
    <property type="entry name" value="FAM234"/>
</dbReference>
<reference evidence="8 9" key="1">
    <citation type="submission" date="2021-03" db="EMBL/GenBank/DDBJ databases">
        <authorList>
            <person name="Kim M.K."/>
        </authorList>
    </citation>
    <scope>NUCLEOTIDE SEQUENCE [LARGE SCALE GENOMIC DNA]</scope>
    <source>
        <strain evidence="8 9">BT442</strain>
    </source>
</reference>
<comment type="subcellular location">
    <subcellularLocation>
        <location evidence="1">Membrane</location>
        <topology evidence="1">Single-pass membrane protein</topology>
    </subcellularLocation>
</comment>
<dbReference type="InterPro" id="IPR028994">
    <property type="entry name" value="Integrin_alpha_N"/>
</dbReference>
<evidence type="ECO:0000256" key="3">
    <source>
        <dbReference type="ARBA" id="ARBA00022729"/>
    </source>
</evidence>
<dbReference type="EMBL" id="JAGETZ010000008">
    <property type="protein sequence ID" value="MBO2010704.1"/>
    <property type="molecule type" value="Genomic_DNA"/>
</dbReference>
<feature type="chain" id="PRO_5046034552" evidence="6">
    <location>
        <begin position="23"/>
        <end position="603"/>
    </location>
</feature>
<protein>
    <submittedName>
        <fullName evidence="8">T9SS type A sorting domain-containing protein</fullName>
    </submittedName>
</protein>
<evidence type="ECO:0000259" key="7">
    <source>
        <dbReference type="Pfam" id="PF18962"/>
    </source>
</evidence>
<dbReference type="InterPro" id="IPR013517">
    <property type="entry name" value="FG-GAP"/>
</dbReference>
<dbReference type="Proteomes" id="UP000664369">
    <property type="component" value="Unassembled WGS sequence"/>
</dbReference>
<dbReference type="SUPFAM" id="SSF81296">
    <property type="entry name" value="E set domains"/>
    <property type="match status" value="1"/>
</dbReference>
<dbReference type="PANTHER" id="PTHR21419:SF23">
    <property type="entry name" value="PROTEIN DEFECTIVE IN EXINE FORMATION 1"/>
    <property type="match status" value="1"/>
</dbReference>
<feature type="signal peptide" evidence="6">
    <location>
        <begin position="1"/>
        <end position="22"/>
    </location>
</feature>
<dbReference type="Gene3D" id="2.130.10.130">
    <property type="entry name" value="Integrin alpha, N-terminal"/>
    <property type="match status" value="2"/>
</dbReference>
<proteinExistence type="predicted"/>
<dbReference type="PANTHER" id="PTHR21419">
    <property type="match status" value="1"/>
</dbReference>
<dbReference type="Pfam" id="PF18962">
    <property type="entry name" value="Por_Secre_tail"/>
    <property type="match status" value="1"/>
</dbReference>
<gene>
    <name evidence="8" type="ORF">J4E00_16705</name>
</gene>
<feature type="domain" description="Secretion system C-terminal sorting" evidence="7">
    <location>
        <begin position="527"/>
        <end position="600"/>
    </location>
</feature>
<dbReference type="InterPro" id="IPR013783">
    <property type="entry name" value="Ig-like_fold"/>
</dbReference>
<dbReference type="RefSeq" id="WP_208176337.1">
    <property type="nucleotide sequence ID" value="NZ_JAGETZ010000008.1"/>
</dbReference>
<evidence type="ECO:0000256" key="1">
    <source>
        <dbReference type="ARBA" id="ARBA00004167"/>
    </source>
</evidence>
<dbReference type="InterPro" id="IPR014756">
    <property type="entry name" value="Ig_E-set"/>
</dbReference>
<dbReference type="SUPFAM" id="SSF69318">
    <property type="entry name" value="Integrin alpha N-terminal domain"/>
    <property type="match status" value="1"/>
</dbReference>
<evidence type="ECO:0000313" key="8">
    <source>
        <dbReference type="EMBL" id="MBO2010704.1"/>
    </source>
</evidence>
<dbReference type="NCBIfam" id="TIGR04183">
    <property type="entry name" value="Por_Secre_tail"/>
    <property type="match status" value="1"/>
</dbReference>
<evidence type="ECO:0000256" key="6">
    <source>
        <dbReference type="SAM" id="SignalP"/>
    </source>
</evidence>
<sequence length="603" mass="61386">MPSVRRALLASFALFLPAVVSAQTIVSFTPTTAAAGSTVIITGTALSQLKSVQLNGLTMRVTASSAISVSVVVPPAAATGKLRLTTASGTVLSSTKLGITRQSSAVSYSNISTSVTGGTATGNYSTPTAGDINANGKVDLLMGQGDGTIMMYEQTTAGQAALGTGVLLLNASGSTLDVGSFAKPTIADLDGDGLLELIVGEDTGNVLRYEQVAATGTDALKFNVTTLFTNPFGTATNSAPNGGSYARPGVSDLDNDGLLDILVGSNDGTLRRYEQATPNASTTAGFNALGLMKLADGTTIDAGDVDKPLLTDYNGDGYLDMLLGNKAGNIMLYTQSGRDAATFTAVGNLSTAGTAATVINMGSSGTNPSSMGGYAAPAITDIDGDGLLDLYVGNGNGSIYRYEQTQSASVPTLTAPLPVVLTSFTGQATSAGNQLSWATAQEVKSASFVIEASADGSTFAAVAELAAAGNSTSARTYQYLDASAAAQSATRRYYRLRQVDLDGSLTYSTVVVLSRTVAATSSTFEAYPNPFANQLTVALPGAFEPQAATITLLSLAGRPVYTGKLTLSAAPQALVALPELPAGVYVLRLTTASGTISHKVTRQ</sequence>
<evidence type="ECO:0000313" key="9">
    <source>
        <dbReference type="Proteomes" id="UP000664369"/>
    </source>
</evidence>
<keyword evidence="3 6" id="KW-0732">Signal</keyword>
<keyword evidence="2" id="KW-0812">Transmembrane</keyword>
<dbReference type="InterPro" id="IPR026444">
    <property type="entry name" value="Secre_tail"/>
</dbReference>
<keyword evidence="5" id="KW-0472">Membrane</keyword>
<accession>A0ABS3QIU3</accession>
<name>A0ABS3QIU3_9BACT</name>
<organism evidence="8 9">
    <name type="scientific">Hymenobacter negativus</name>
    <dbReference type="NCBI Taxonomy" id="2795026"/>
    <lineage>
        <taxon>Bacteria</taxon>
        <taxon>Pseudomonadati</taxon>
        <taxon>Bacteroidota</taxon>
        <taxon>Cytophagia</taxon>
        <taxon>Cytophagales</taxon>
        <taxon>Hymenobacteraceae</taxon>
        <taxon>Hymenobacter</taxon>
    </lineage>
</organism>
<evidence type="ECO:0000256" key="5">
    <source>
        <dbReference type="ARBA" id="ARBA00023136"/>
    </source>
</evidence>
<keyword evidence="9" id="KW-1185">Reference proteome</keyword>
<dbReference type="Pfam" id="PF13517">
    <property type="entry name" value="FG-GAP_3"/>
    <property type="match status" value="2"/>
</dbReference>
<evidence type="ECO:0000256" key="2">
    <source>
        <dbReference type="ARBA" id="ARBA00022692"/>
    </source>
</evidence>
<comment type="caution">
    <text evidence="8">The sequence shown here is derived from an EMBL/GenBank/DDBJ whole genome shotgun (WGS) entry which is preliminary data.</text>
</comment>
<keyword evidence="4" id="KW-1133">Transmembrane helix</keyword>
<dbReference type="Gene3D" id="2.60.40.10">
    <property type="entry name" value="Immunoglobulins"/>
    <property type="match status" value="1"/>
</dbReference>